<dbReference type="SUPFAM" id="SSF144074">
    <property type="entry name" value="E2F-DP heterodimerization region"/>
    <property type="match status" value="1"/>
</dbReference>
<dbReference type="SMART" id="SM01372">
    <property type="entry name" value="E2F_TDP"/>
    <property type="match status" value="1"/>
</dbReference>
<dbReference type="FunFam" id="1.10.10.10:FF:000360">
    <property type="entry name" value="Transcription factor Dp-1, a"/>
    <property type="match status" value="1"/>
</dbReference>
<evidence type="ECO:0000256" key="2">
    <source>
        <dbReference type="ARBA" id="ARBA00010940"/>
    </source>
</evidence>
<keyword evidence="4 7" id="KW-0238">DNA-binding</keyword>
<gene>
    <name evidence="11" type="ORF">LDAN0321_LOCUS2214</name>
</gene>
<dbReference type="GO" id="GO:0000977">
    <property type="term" value="F:RNA polymerase II transcription regulatory region sequence-specific DNA binding"/>
    <property type="evidence" value="ECO:0007669"/>
    <property type="project" value="TreeGrafter"/>
</dbReference>
<accession>A0A7S2JXS6</accession>
<evidence type="ECO:0000256" key="3">
    <source>
        <dbReference type="ARBA" id="ARBA00023015"/>
    </source>
</evidence>
<dbReference type="Pfam" id="PF02319">
    <property type="entry name" value="WHD_E2F_TDP"/>
    <property type="match status" value="1"/>
</dbReference>
<evidence type="ECO:0000256" key="1">
    <source>
        <dbReference type="ARBA" id="ARBA00004123"/>
    </source>
</evidence>
<dbReference type="CDD" id="cd14458">
    <property type="entry name" value="DP_DD"/>
    <property type="match status" value="1"/>
</dbReference>
<dbReference type="AlphaFoldDB" id="A0A7S2JXS6"/>
<feature type="domain" description="E2F/DP family winged-helix DNA-binding" evidence="10">
    <location>
        <begin position="62"/>
        <end position="148"/>
    </location>
</feature>
<keyword evidence="5 7" id="KW-0804">Transcription</keyword>
<dbReference type="GO" id="GO:0000981">
    <property type="term" value="F:DNA-binding transcription factor activity, RNA polymerase II-specific"/>
    <property type="evidence" value="ECO:0007669"/>
    <property type="project" value="TreeGrafter"/>
</dbReference>
<feature type="region of interest" description="Disordered" evidence="8">
    <location>
        <begin position="38"/>
        <end position="66"/>
    </location>
</feature>
<dbReference type="InterPro" id="IPR036390">
    <property type="entry name" value="WH_DNA-bd_sf"/>
</dbReference>
<dbReference type="SUPFAM" id="SSF46785">
    <property type="entry name" value="Winged helix' DNA-binding domain"/>
    <property type="match status" value="1"/>
</dbReference>
<dbReference type="PANTHER" id="PTHR12548:SF9">
    <property type="entry name" value="TRANSCRIPTION FACTOR DP"/>
    <property type="match status" value="1"/>
</dbReference>
<dbReference type="Gene3D" id="1.20.140.80">
    <property type="entry name" value="Transcription factor DP"/>
    <property type="match status" value="1"/>
</dbReference>
<keyword evidence="3 7" id="KW-0805">Transcription regulation</keyword>
<dbReference type="GO" id="GO:0051726">
    <property type="term" value="P:regulation of cell cycle"/>
    <property type="evidence" value="ECO:0007669"/>
    <property type="project" value="InterPro"/>
</dbReference>
<organism evidence="11">
    <name type="scientific">Leptocylindrus danicus</name>
    <dbReference type="NCBI Taxonomy" id="163516"/>
    <lineage>
        <taxon>Eukaryota</taxon>
        <taxon>Sar</taxon>
        <taxon>Stramenopiles</taxon>
        <taxon>Ochrophyta</taxon>
        <taxon>Bacillariophyta</taxon>
        <taxon>Coscinodiscophyceae</taxon>
        <taxon>Chaetocerotophycidae</taxon>
        <taxon>Leptocylindrales</taxon>
        <taxon>Leptocylindraceae</taxon>
        <taxon>Leptocylindrus</taxon>
    </lineage>
</organism>
<dbReference type="Pfam" id="PF08781">
    <property type="entry name" value="DP"/>
    <property type="match status" value="1"/>
</dbReference>
<dbReference type="InterPro" id="IPR037241">
    <property type="entry name" value="E2F-DP_heterodim"/>
</dbReference>
<evidence type="ECO:0000256" key="5">
    <source>
        <dbReference type="ARBA" id="ARBA00023163"/>
    </source>
</evidence>
<proteinExistence type="inferred from homology"/>
<dbReference type="InterPro" id="IPR036388">
    <property type="entry name" value="WH-like_DNA-bd_sf"/>
</dbReference>
<dbReference type="Gene3D" id="1.10.10.10">
    <property type="entry name" value="Winged helix-like DNA-binding domain superfamily/Winged helix DNA-binding domain"/>
    <property type="match status" value="1"/>
</dbReference>
<dbReference type="InterPro" id="IPR003316">
    <property type="entry name" value="E2F_WHTH_DNA-bd_dom"/>
</dbReference>
<protein>
    <recommendedName>
        <fullName evidence="12">Transcription factor</fullName>
    </recommendedName>
</protein>
<keyword evidence="6 7" id="KW-0539">Nucleus</keyword>
<evidence type="ECO:0000256" key="7">
    <source>
        <dbReference type="RuleBase" id="RU003796"/>
    </source>
</evidence>
<evidence type="ECO:0000256" key="6">
    <source>
        <dbReference type="ARBA" id="ARBA00023242"/>
    </source>
</evidence>
<reference evidence="11" key="1">
    <citation type="submission" date="2021-01" db="EMBL/GenBank/DDBJ databases">
        <authorList>
            <person name="Corre E."/>
            <person name="Pelletier E."/>
            <person name="Niang G."/>
            <person name="Scheremetjew M."/>
            <person name="Finn R."/>
            <person name="Kale V."/>
            <person name="Holt S."/>
            <person name="Cochrane G."/>
            <person name="Meng A."/>
            <person name="Brown T."/>
            <person name="Cohen L."/>
        </authorList>
    </citation>
    <scope>NUCLEOTIDE SEQUENCE</scope>
    <source>
        <strain evidence="11">B650</strain>
    </source>
</reference>
<dbReference type="InterPro" id="IPR014889">
    <property type="entry name" value="Transc_factor_DP_C"/>
</dbReference>
<dbReference type="InterPro" id="IPR015648">
    <property type="entry name" value="Transcrpt_fac_DP"/>
</dbReference>
<evidence type="ECO:0000256" key="4">
    <source>
        <dbReference type="ARBA" id="ARBA00023125"/>
    </source>
</evidence>
<comment type="subcellular location">
    <subcellularLocation>
        <location evidence="1 7">Nucleus</location>
    </subcellularLocation>
</comment>
<name>A0A7S2JXS6_9STRA</name>
<feature type="domain" description="Transcription factor DP C-terminal" evidence="9">
    <location>
        <begin position="155"/>
        <end position="292"/>
    </location>
</feature>
<sequence>MANHNQHAPKHPLPPMIPTAFSIAPAMVAAVGMESAKRTKLSGTPSSIGSNPPALSNNSQTGGNKGLRHFSEKVAKKVEEKGHTTYQEVADELVKEYIAENKGRKDGDPSPHKKVEHKNIRRRVYDALNVLMAMDIISKDKKDIFWQGLPEYKSGDLEMLQREKDNRAEEVAKKRELLLSLLKQQVLYRNLVKRNRENEKISSCKRSKDDGGKVALPFCVISSSDDTEIDFETGQRDVSLHFSGKFHVKDDKEIISNMGFDKTTYEELKQMLPRDLLTYCEEHDLLKSLVKDETPPLTKVRTSVIKSPNGLDALAKATVVFPFSAFPICK</sequence>
<dbReference type="GO" id="GO:0005634">
    <property type="term" value="C:nucleus"/>
    <property type="evidence" value="ECO:0007669"/>
    <property type="project" value="UniProtKB-SubCell"/>
</dbReference>
<feature type="compositionally biased region" description="Polar residues" evidence="8">
    <location>
        <begin position="41"/>
        <end position="62"/>
    </location>
</feature>
<evidence type="ECO:0000259" key="10">
    <source>
        <dbReference type="SMART" id="SM01372"/>
    </source>
</evidence>
<evidence type="ECO:0000259" key="9">
    <source>
        <dbReference type="SMART" id="SM01138"/>
    </source>
</evidence>
<dbReference type="EMBL" id="HBGY01003548">
    <property type="protein sequence ID" value="CAD9559737.1"/>
    <property type="molecule type" value="Transcribed_RNA"/>
</dbReference>
<dbReference type="GO" id="GO:0005667">
    <property type="term" value="C:transcription regulator complex"/>
    <property type="evidence" value="ECO:0007669"/>
    <property type="project" value="InterPro"/>
</dbReference>
<evidence type="ECO:0000256" key="8">
    <source>
        <dbReference type="SAM" id="MobiDB-lite"/>
    </source>
</evidence>
<dbReference type="SMART" id="SM01138">
    <property type="entry name" value="DP"/>
    <property type="match status" value="1"/>
</dbReference>
<evidence type="ECO:0008006" key="12">
    <source>
        <dbReference type="Google" id="ProtNLM"/>
    </source>
</evidence>
<comment type="similarity">
    <text evidence="2 7">Belongs to the E2F/DP family.</text>
</comment>
<evidence type="ECO:0000313" key="11">
    <source>
        <dbReference type="EMBL" id="CAD9559737.1"/>
    </source>
</evidence>
<dbReference type="InterPro" id="IPR038168">
    <property type="entry name" value="TF_DP_C_sf"/>
</dbReference>
<dbReference type="PANTHER" id="PTHR12548">
    <property type="entry name" value="TRANSCRIPTION FACTOR DP"/>
    <property type="match status" value="1"/>
</dbReference>